<dbReference type="GO" id="GO:0042956">
    <property type="term" value="P:maltodextrin transmembrane transport"/>
    <property type="evidence" value="ECO:0007669"/>
    <property type="project" value="TreeGrafter"/>
</dbReference>
<comment type="caution">
    <text evidence="5">The sequence shown here is derived from an EMBL/GenBank/DDBJ whole genome shotgun (WGS) entry which is preliminary data.</text>
</comment>
<keyword evidence="3" id="KW-0732">Signal</keyword>
<dbReference type="GO" id="GO:1901982">
    <property type="term" value="F:maltose binding"/>
    <property type="evidence" value="ECO:0007669"/>
    <property type="project" value="TreeGrafter"/>
</dbReference>
<dbReference type="GO" id="GO:0055052">
    <property type="term" value="C:ATP-binding cassette (ABC) transporter complex, substrate-binding subunit-containing"/>
    <property type="evidence" value="ECO:0007669"/>
    <property type="project" value="TreeGrafter"/>
</dbReference>
<dbReference type="InterPro" id="IPR006059">
    <property type="entry name" value="SBP"/>
</dbReference>
<protein>
    <submittedName>
        <fullName evidence="5">Extracellular solute-binding protein</fullName>
    </submittedName>
</protein>
<dbReference type="AlphaFoldDB" id="A0A942Y9K1"/>
<dbReference type="PANTHER" id="PTHR30061:SF50">
    <property type="entry name" value="MALTOSE_MALTODEXTRIN-BINDING PERIPLASMIC PROTEIN"/>
    <property type="match status" value="1"/>
</dbReference>
<dbReference type="EMBL" id="JAGYPE010000003">
    <property type="protein sequence ID" value="MBS4183531.1"/>
    <property type="molecule type" value="Genomic_DNA"/>
</dbReference>
<evidence type="ECO:0000256" key="3">
    <source>
        <dbReference type="ARBA" id="ARBA00022729"/>
    </source>
</evidence>
<accession>A0A942Y9K1</accession>
<proteinExistence type="inferred from homology"/>
<evidence type="ECO:0000256" key="4">
    <source>
        <dbReference type="SAM" id="MobiDB-lite"/>
    </source>
</evidence>
<dbReference type="PANTHER" id="PTHR30061">
    <property type="entry name" value="MALTOSE-BINDING PERIPLASMIC PROTEIN"/>
    <property type="match status" value="1"/>
</dbReference>
<reference evidence="5" key="1">
    <citation type="submission" date="2021-05" db="EMBL/GenBank/DDBJ databases">
        <title>Novel Bacillus species.</title>
        <authorList>
            <person name="Liu G."/>
        </authorList>
    </citation>
    <scope>NUCLEOTIDE SEQUENCE</scope>
    <source>
        <strain evidence="5">FJAT-50051</strain>
    </source>
</reference>
<name>A0A942Y9K1_9BACI</name>
<organism evidence="5">
    <name type="scientific">Neobacillus citreus</name>
    <dbReference type="NCBI Taxonomy" id="2833578"/>
    <lineage>
        <taxon>Bacteria</taxon>
        <taxon>Bacillati</taxon>
        <taxon>Bacillota</taxon>
        <taxon>Bacilli</taxon>
        <taxon>Bacillales</taxon>
        <taxon>Bacillaceae</taxon>
        <taxon>Neobacillus</taxon>
    </lineage>
</organism>
<dbReference type="Pfam" id="PF13416">
    <property type="entry name" value="SBP_bac_8"/>
    <property type="match status" value="1"/>
</dbReference>
<feature type="region of interest" description="Disordered" evidence="4">
    <location>
        <begin position="1"/>
        <end position="21"/>
    </location>
</feature>
<evidence type="ECO:0000256" key="2">
    <source>
        <dbReference type="ARBA" id="ARBA00022448"/>
    </source>
</evidence>
<dbReference type="Gene3D" id="3.40.190.10">
    <property type="entry name" value="Periplasmic binding protein-like II"/>
    <property type="match status" value="1"/>
</dbReference>
<keyword evidence="2" id="KW-0813">Transport</keyword>
<dbReference type="InterPro" id="IPR006311">
    <property type="entry name" value="TAT_signal"/>
</dbReference>
<evidence type="ECO:0000313" key="5">
    <source>
        <dbReference type="EMBL" id="MBS4183531.1"/>
    </source>
</evidence>
<dbReference type="PROSITE" id="PS51318">
    <property type="entry name" value="TAT"/>
    <property type="match status" value="1"/>
</dbReference>
<dbReference type="GO" id="GO:0015768">
    <property type="term" value="P:maltose transport"/>
    <property type="evidence" value="ECO:0007669"/>
    <property type="project" value="TreeGrafter"/>
</dbReference>
<sequence length="533" mass="58443">MERLPGTAHLPAGPERADAVDRPAGVPAQQLRRLPVQPAHGGIGAHHPAPRGPVLRVPADVHQGRPDRELQMTSAFSRRSFLRGATATAGAGALALLAAGCATGSRSSDPNQVSLWGVTGTFVPFQTKVIERFKQLHPDVDVVVNQVPSQGTGDATSIITAVRGGTAPDLWLLDRFSAAQYAAIGLIEPIDELIDEYEDQSKEEFLSQWLGFAVGEVSYEGKTYGLPHDTDARGMFVNRTVLRDAGVDLDEFDWEQNGPVTMDRMWEVSQQVTKKSAGDYTRMGLLPWYGEGWPFTWGLGLGASYYDQRDSRMTMNSASVRSVYDFYAEWAERLDYRAADTFIATYEPTGHPPGQTAFMGNRMAFMVSVPSTIQSFDNYGPKDLDWTTAFLPVQQEGDPKYTWSGGYALCLPKGSKKTKAVWDLMKYFTGTEGQKTYMVPATSVPTNIAALEAPDGSARSIRYFVESITSSTCRPPLPVGGAWWDSLADARSSVLLGTATPEQAVERAQNRVDPMMQTYAPFALPKDYDKVRI</sequence>
<evidence type="ECO:0000256" key="1">
    <source>
        <dbReference type="ARBA" id="ARBA00008520"/>
    </source>
</evidence>
<dbReference type="SUPFAM" id="SSF53850">
    <property type="entry name" value="Periplasmic binding protein-like II"/>
    <property type="match status" value="1"/>
</dbReference>
<gene>
    <name evidence="5" type="ORF">KHB02_19245</name>
</gene>
<comment type="similarity">
    <text evidence="1">Belongs to the bacterial solute-binding protein 1 family.</text>
</comment>